<dbReference type="EMBL" id="CAWYQH010000035">
    <property type="protein sequence ID" value="CAK8676965.1"/>
    <property type="molecule type" value="Genomic_DNA"/>
</dbReference>
<keyword evidence="2" id="KW-1185">Reference proteome</keyword>
<name>A0ABP0FET7_CLALP</name>
<evidence type="ECO:0000313" key="1">
    <source>
        <dbReference type="EMBL" id="CAK8676965.1"/>
    </source>
</evidence>
<comment type="caution">
    <text evidence="1">The sequence shown here is derived from an EMBL/GenBank/DDBJ whole genome shotgun (WGS) entry which is preliminary data.</text>
</comment>
<accession>A0ABP0FET7</accession>
<gene>
    <name evidence="1" type="ORF">CVLEPA_LOCUS6378</name>
</gene>
<sequence length="84" mass="9847">MMDYKKIRITFSTKDEFPPFPRNGLRVDHLYTFRGFSDISIAVYKLCTMLNCSQFPMLTESMSHRKPLRYKSSGNASLQSYKHS</sequence>
<reference evidence="1 2" key="1">
    <citation type="submission" date="2024-02" db="EMBL/GenBank/DDBJ databases">
        <authorList>
            <person name="Daric V."/>
            <person name="Darras S."/>
        </authorList>
    </citation>
    <scope>NUCLEOTIDE SEQUENCE [LARGE SCALE GENOMIC DNA]</scope>
</reference>
<proteinExistence type="predicted"/>
<evidence type="ECO:0000313" key="2">
    <source>
        <dbReference type="Proteomes" id="UP001642483"/>
    </source>
</evidence>
<dbReference type="Proteomes" id="UP001642483">
    <property type="component" value="Unassembled WGS sequence"/>
</dbReference>
<protein>
    <submittedName>
        <fullName evidence="1">Uncharacterized protein</fullName>
    </submittedName>
</protein>
<organism evidence="1 2">
    <name type="scientific">Clavelina lepadiformis</name>
    <name type="common">Light-bulb sea squirt</name>
    <name type="synonym">Ascidia lepadiformis</name>
    <dbReference type="NCBI Taxonomy" id="159417"/>
    <lineage>
        <taxon>Eukaryota</taxon>
        <taxon>Metazoa</taxon>
        <taxon>Chordata</taxon>
        <taxon>Tunicata</taxon>
        <taxon>Ascidiacea</taxon>
        <taxon>Aplousobranchia</taxon>
        <taxon>Clavelinidae</taxon>
        <taxon>Clavelina</taxon>
    </lineage>
</organism>